<dbReference type="EMBL" id="MHPJ01000021">
    <property type="protein sequence ID" value="OGZ78416.1"/>
    <property type="molecule type" value="Genomic_DNA"/>
</dbReference>
<name>A0A1G2IUA4_9BACT</name>
<organism evidence="2 3">
    <name type="scientific">Candidatus Staskawiczbacteria bacterium RIFOXYB1_FULL_37_44</name>
    <dbReference type="NCBI Taxonomy" id="1802223"/>
    <lineage>
        <taxon>Bacteria</taxon>
        <taxon>Candidatus Staskawicziibacteriota</taxon>
    </lineage>
</organism>
<gene>
    <name evidence="2" type="ORF">A2358_02590</name>
</gene>
<feature type="transmembrane region" description="Helical" evidence="1">
    <location>
        <begin position="5"/>
        <end position="28"/>
    </location>
</feature>
<evidence type="ECO:0008006" key="4">
    <source>
        <dbReference type="Google" id="ProtNLM"/>
    </source>
</evidence>
<keyword evidence="1" id="KW-0472">Membrane</keyword>
<sequence length="352" mass="38746">MVLDFLAFCGWIIIGFAGFLVVIAPLVLREHTQDEGTATAWEMFGKYACTTMQYRGRHFDADGFIVQDKDPFTHMVTVGPNITGSCWLMFRIPFTAYIFYVAGLVKPVKYLEFNNDDGFGNENFVFLHELPRNIKLSKAETKSENGVKAIPLDVEVVYRLRPEHVEQFLYTGPKDVAARTDEVMGSLIKDVVNASTPAEVQAMKANSAGFSQAICNLGQPQNTAGGDLKDIGSLRADWGVGVICNRILIKDIGFQKEDQDAQAEVQRQSWQAKGAAAELIGSMLEIEAVALGFPDAAAVRTHLAATNPARLSEIVQLANDTLIQRKLGTGYRRFDVPGIQELATVLLKKLSP</sequence>
<dbReference type="AlphaFoldDB" id="A0A1G2IUA4"/>
<keyword evidence="1" id="KW-0812">Transmembrane</keyword>
<reference evidence="2 3" key="1">
    <citation type="journal article" date="2016" name="Nat. Commun.">
        <title>Thousands of microbial genomes shed light on interconnected biogeochemical processes in an aquifer system.</title>
        <authorList>
            <person name="Anantharaman K."/>
            <person name="Brown C.T."/>
            <person name="Hug L.A."/>
            <person name="Sharon I."/>
            <person name="Castelle C.J."/>
            <person name="Probst A.J."/>
            <person name="Thomas B.C."/>
            <person name="Singh A."/>
            <person name="Wilkins M.J."/>
            <person name="Karaoz U."/>
            <person name="Brodie E.L."/>
            <person name="Williams K.H."/>
            <person name="Hubbard S.S."/>
            <person name="Banfield J.F."/>
        </authorList>
    </citation>
    <scope>NUCLEOTIDE SEQUENCE [LARGE SCALE GENOMIC DNA]</scope>
</reference>
<keyword evidence="1" id="KW-1133">Transmembrane helix</keyword>
<protein>
    <recommendedName>
        <fullName evidence="4">Band 7 domain-containing protein</fullName>
    </recommendedName>
</protein>
<accession>A0A1G2IUA4</accession>
<evidence type="ECO:0000313" key="3">
    <source>
        <dbReference type="Proteomes" id="UP000178650"/>
    </source>
</evidence>
<evidence type="ECO:0000256" key="1">
    <source>
        <dbReference type="SAM" id="Phobius"/>
    </source>
</evidence>
<proteinExistence type="predicted"/>
<dbReference type="Proteomes" id="UP000178650">
    <property type="component" value="Unassembled WGS sequence"/>
</dbReference>
<comment type="caution">
    <text evidence="2">The sequence shown here is derived from an EMBL/GenBank/DDBJ whole genome shotgun (WGS) entry which is preliminary data.</text>
</comment>
<evidence type="ECO:0000313" key="2">
    <source>
        <dbReference type="EMBL" id="OGZ78416.1"/>
    </source>
</evidence>